<name>A0A9W8AL43_9FUNG</name>
<evidence type="ECO:0000256" key="1">
    <source>
        <dbReference type="ARBA" id="ARBA00006138"/>
    </source>
</evidence>
<dbReference type="Gene3D" id="3.30.70.1180">
    <property type="entry name" value="Vacuolar atp synthase subunit c, domain 1"/>
    <property type="match status" value="1"/>
</dbReference>
<sequence length="391" mass="44124">MPNYWLLSLPAAGDRNAAWQRLRAEVAGDQHDLCTFSIPEFKIGTLDSLVQLSDELVKTDQTYGALATKLADVLRNLVQGDEQVLASMLSIGGKSVDQYLKSFSWDTTKYRTDKALDDVVQAIAQQVSIIEGALKTKMGAYNQVKGNLLALNRKQNGNLSIRNLANVIKEDHVVQDSEYLQTLFVAVPNNLRKEWAAEYETLTQMVVPRSSREIATDNDYTLYGVTVFQRVAEEFGAKCRDHKYIVRDFRFDPDQEQNDRSALLAAQSEEKELQTTLTQWAHASFGEAFASWIHIKALRVFVESVLRYGLPPDFIAALIKPKPKTEMKLRDSLVARYASLEGQRAQKPTGKAKAADHDDGNHLDEFQSVLGSEYTPFVLFNVNWDIFEKDH</sequence>
<dbReference type="InterPro" id="IPR036132">
    <property type="entry name" value="Vac_ATP_synth_c_sf"/>
</dbReference>
<dbReference type="GO" id="GO:0000221">
    <property type="term" value="C:vacuolar proton-transporting V-type ATPase, V1 domain"/>
    <property type="evidence" value="ECO:0007669"/>
    <property type="project" value="TreeGrafter"/>
</dbReference>
<dbReference type="Pfam" id="PF03223">
    <property type="entry name" value="V-ATPase_C"/>
    <property type="match status" value="1"/>
</dbReference>
<evidence type="ECO:0000313" key="7">
    <source>
        <dbReference type="EMBL" id="KAJ1929923.1"/>
    </source>
</evidence>
<dbReference type="FunFam" id="3.30.70.100:FF:000002">
    <property type="entry name" value="V-type proton ATPase subunit C"/>
    <property type="match status" value="1"/>
</dbReference>
<dbReference type="PANTHER" id="PTHR10137">
    <property type="entry name" value="V-TYPE PROTON ATPASE SUBUNIT C"/>
    <property type="match status" value="1"/>
</dbReference>
<dbReference type="InterPro" id="IPR004907">
    <property type="entry name" value="ATPase_V1-cplx_csu"/>
</dbReference>
<accession>A0A9W8AL43</accession>
<comment type="function">
    <text evidence="5">Subunit of the V1 complex of vacuolar(H+)-ATPase (V-ATPase), a multisubunit enzyme composed of a peripheral complex (V1) that hydrolyzes ATP and a membrane integral complex (V0) that translocates protons. V-ATPase is responsible for acidifying and maintaining the pH of intracellular compartments. Subunit C is necessary for the assembly of the catalytic sector of the enzyme and is likely to have a specific function in its catalytic activity. Reversibly leaves the enzyme after glucose depletion, causing the catalytic subcomplex V1 to detach from the V0 section.</text>
</comment>
<keyword evidence="8" id="KW-1185">Reference proteome</keyword>
<comment type="function">
    <text evidence="6">Subunit of the V1 complex of vacuolar(H+)-ATPase (V-ATPase), a multisubunit enzyme composed of a peripheral complex (V1) that hydrolyzes ATP and a membrane integral complex (V0) that translocates protons. V-ATPase is responsible for acidifying and maintaining the pH of intracellular compartments and in some cell types, is targeted to the plasma membrane, where it is responsible for acidifying the extracellular environment. Subunit C is necessary for the assembly of the catalytic sector of the enzyme and is likely to have a specific function in its catalytic activity.</text>
</comment>
<proteinExistence type="inferred from homology"/>
<dbReference type="OrthoDB" id="6605928at2759"/>
<evidence type="ECO:0000256" key="5">
    <source>
        <dbReference type="ARBA" id="ARBA00053565"/>
    </source>
</evidence>
<keyword evidence="4 6" id="KW-0406">Ion transport</keyword>
<evidence type="ECO:0000256" key="4">
    <source>
        <dbReference type="ARBA" id="ARBA00023065"/>
    </source>
</evidence>
<comment type="caution">
    <text evidence="7">The sequence shown here is derived from an EMBL/GenBank/DDBJ whole genome shotgun (WGS) entry which is preliminary data.</text>
</comment>
<dbReference type="PANTHER" id="PTHR10137:SF0">
    <property type="entry name" value="V-TYPE PROTON ATPASE SUBUNIT C"/>
    <property type="match status" value="1"/>
</dbReference>
<dbReference type="SUPFAM" id="SSF118203">
    <property type="entry name" value="Vacuolar ATP synthase subunit C"/>
    <property type="match status" value="1"/>
</dbReference>
<evidence type="ECO:0000313" key="8">
    <source>
        <dbReference type="Proteomes" id="UP001150569"/>
    </source>
</evidence>
<dbReference type="GO" id="GO:0046961">
    <property type="term" value="F:proton-transporting ATPase activity, rotational mechanism"/>
    <property type="evidence" value="ECO:0007669"/>
    <property type="project" value="InterPro"/>
</dbReference>
<dbReference type="Proteomes" id="UP001150569">
    <property type="component" value="Unassembled WGS sequence"/>
</dbReference>
<dbReference type="Gene3D" id="3.30.70.100">
    <property type="match status" value="1"/>
</dbReference>
<dbReference type="CDD" id="cd14785">
    <property type="entry name" value="V-ATPase_C"/>
    <property type="match status" value="1"/>
</dbReference>
<organism evidence="7 8">
    <name type="scientific">Tieghemiomyces parasiticus</name>
    <dbReference type="NCBI Taxonomy" id="78921"/>
    <lineage>
        <taxon>Eukaryota</taxon>
        <taxon>Fungi</taxon>
        <taxon>Fungi incertae sedis</taxon>
        <taxon>Zoopagomycota</taxon>
        <taxon>Kickxellomycotina</taxon>
        <taxon>Dimargaritomycetes</taxon>
        <taxon>Dimargaritales</taxon>
        <taxon>Dimargaritaceae</taxon>
        <taxon>Tieghemiomyces</taxon>
    </lineage>
</organism>
<evidence type="ECO:0000256" key="3">
    <source>
        <dbReference type="ARBA" id="ARBA00022781"/>
    </source>
</evidence>
<reference evidence="7" key="1">
    <citation type="submission" date="2022-07" db="EMBL/GenBank/DDBJ databases">
        <title>Phylogenomic reconstructions and comparative analyses of Kickxellomycotina fungi.</title>
        <authorList>
            <person name="Reynolds N.K."/>
            <person name="Stajich J.E."/>
            <person name="Barry K."/>
            <person name="Grigoriev I.V."/>
            <person name="Crous P."/>
            <person name="Smith M.E."/>
        </authorList>
    </citation>
    <scope>NUCLEOTIDE SEQUENCE</scope>
    <source>
        <strain evidence="7">RSA 861</strain>
    </source>
</reference>
<evidence type="ECO:0000256" key="2">
    <source>
        <dbReference type="ARBA" id="ARBA00022448"/>
    </source>
</evidence>
<keyword evidence="3 6" id="KW-0375">Hydrogen ion transport</keyword>
<gene>
    <name evidence="7" type="primary">VMA5_1</name>
    <name evidence="7" type="ORF">IWQ60_000727</name>
</gene>
<protein>
    <recommendedName>
        <fullName evidence="6">V-type proton ATPase subunit C</fullName>
    </recommendedName>
</protein>
<dbReference type="Gene3D" id="1.20.1460.10">
    <property type="entry name" value="subunit c (vma5p) of the yeast v-atpase, domain 2"/>
    <property type="match status" value="1"/>
</dbReference>
<comment type="similarity">
    <text evidence="1 6">Belongs to the V-ATPase C subunit family.</text>
</comment>
<dbReference type="EMBL" id="JANBPT010000020">
    <property type="protein sequence ID" value="KAJ1929923.1"/>
    <property type="molecule type" value="Genomic_DNA"/>
</dbReference>
<keyword evidence="2 6" id="KW-0813">Transport</keyword>
<dbReference type="AlphaFoldDB" id="A0A9W8AL43"/>
<comment type="subunit">
    <text evidence="6">V-ATPase is a heteromultimeric enzyme composed of a peripheral catalytic V1 complex (components A to H) attached to an integral membrane V0 proton pore complex.</text>
</comment>
<evidence type="ECO:0000256" key="6">
    <source>
        <dbReference type="RuleBase" id="RU364010"/>
    </source>
</evidence>